<dbReference type="AlphaFoldDB" id="A0A1Y5I873"/>
<dbReference type="EMBL" id="KZ155795">
    <property type="protein sequence ID" value="OUS44897.1"/>
    <property type="molecule type" value="Genomic_DNA"/>
</dbReference>
<name>A0A1Y5I873_OSTTA</name>
<dbReference type="PANTHER" id="PTHR19288">
    <property type="entry name" value="4-NITROPHENYLPHOSPHATASE-RELATED"/>
    <property type="match status" value="1"/>
</dbReference>
<accession>A0A1Y5I873</accession>
<dbReference type="Proteomes" id="UP000195557">
    <property type="component" value="Unassembled WGS sequence"/>
</dbReference>
<dbReference type="GO" id="GO:0016791">
    <property type="term" value="F:phosphatase activity"/>
    <property type="evidence" value="ECO:0007669"/>
    <property type="project" value="TreeGrafter"/>
</dbReference>
<dbReference type="Pfam" id="PF13242">
    <property type="entry name" value="Hydrolase_like"/>
    <property type="match status" value="1"/>
</dbReference>
<gene>
    <name evidence="1" type="ORF">BE221DRAFT_77966</name>
</gene>
<protein>
    <submittedName>
        <fullName evidence="1">HAD superfamily prot</fullName>
    </submittedName>
</protein>
<evidence type="ECO:0000313" key="1">
    <source>
        <dbReference type="EMBL" id="OUS44897.1"/>
    </source>
</evidence>
<dbReference type="SUPFAM" id="SSF56784">
    <property type="entry name" value="HAD-like"/>
    <property type="match status" value="1"/>
</dbReference>
<dbReference type="GO" id="GO:0009507">
    <property type="term" value="C:chloroplast"/>
    <property type="evidence" value="ECO:0007669"/>
    <property type="project" value="TreeGrafter"/>
</dbReference>
<dbReference type="Gene3D" id="3.40.50.1000">
    <property type="entry name" value="HAD superfamily/HAD-like"/>
    <property type="match status" value="2"/>
</dbReference>
<dbReference type="PANTHER" id="PTHR19288:SF90">
    <property type="entry name" value="OS08G0542600 PROTEIN"/>
    <property type="match status" value="1"/>
</dbReference>
<reference evidence="1" key="1">
    <citation type="submission" date="2017-04" db="EMBL/GenBank/DDBJ databases">
        <title>Population genomics of picophytoplankton unveils novel chromosome hypervariability.</title>
        <authorList>
            <consortium name="DOE Joint Genome Institute"/>
            <person name="Blanc-Mathieu R."/>
            <person name="Krasovec M."/>
            <person name="Hebrard M."/>
            <person name="Yau S."/>
            <person name="Desgranges E."/>
            <person name="Martin J."/>
            <person name="Schackwitz W."/>
            <person name="Kuo A."/>
            <person name="Salin G."/>
            <person name="Donnadieu C."/>
            <person name="Desdevises Y."/>
            <person name="Sanchez-Ferandin S."/>
            <person name="Moreau H."/>
            <person name="Rivals E."/>
            <person name="Grigoriev I.V."/>
            <person name="Grimsley N."/>
            <person name="Eyre-Walker A."/>
            <person name="Piganeau G."/>
        </authorList>
    </citation>
    <scope>NUCLEOTIDE SEQUENCE [LARGE SCALE GENOMIC DNA]</scope>
    <source>
        <strain evidence="1">RCC 1115</strain>
    </source>
</reference>
<dbReference type="Pfam" id="PF13344">
    <property type="entry name" value="Hydrolase_6"/>
    <property type="match status" value="1"/>
</dbReference>
<dbReference type="eggNOG" id="ENOG502QU6A">
    <property type="taxonomic scope" value="Eukaryota"/>
</dbReference>
<organism evidence="1">
    <name type="scientific">Ostreococcus tauri</name>
    <name type="common">Marine green alga</name>
    <dbReference type="NCBI Taxonomy" id="70448"/>
    <lineage>
        <taxon>Eukaryota</taxon>
        <taxon>Viridiplantae</taxon>
        <taxon>Chlorophyta</taxon>
        <taxon>Mamiellophyceae</taxon>
        <taxon>Mamiellales</taxon>
        <taxon>Bathycoccaceae</taxon>
        <taxon>Ostreococcus</taxon>
    </lineage>
</organism>
<dbReference type="InterPro" id="IPR023214">
    <property type="entry name" value="HAD_sf"/>
</dbReference>
<proteinExistence type="predicted"/>
<dbReference type="InterPro" id="IPR006357">
    <property type="entry name" value="HAD-SF_hydro_IIA"/>
</dbReference>
<sequence>MSHDSCCRGTDDCNASAGVLHDGVEPFERAIECVRELKRRKKSIYVLSNSSRGRDGTIRKLAAMGYDAEAFAGAMTSGHVAEAFLTSTLETVPEKACFLKLREILDAIAGEGRRARVAHATWSMRGNVQLGEAFGEAYQVVSIERPEDVDACDFVLAHGVEAFGRGDGEKELSVSDETMRLMIERAAEKKKPLVVANPDVVTVSGDELVMMPGTLATYYRDSFKYAHHGESGDEYVCLMGKPDGIVYDALLGEIGRTTAVDSRRVLAVGDSLSHDIAGANDADIDALFVCDTGIHAQEMRHARARSDDAVDALFDAHGAHPALVISRLEW</sequence>
<dbReference type="InterPro" id="IPR036412">
    <property type="entry name" value="HAD-like_sf"/>
</dbReference>